<organism evidence="3 4">
    <name type="scientific">Micromonospora cathayae</name>
    <dbReference type="NCBI Taxonomy" id="3028804"/>
    <lineage>
        <taxon>Bacteria</taxon>
        <taxon>Bacillati</taxon>
        <taxon>Actinomycetota</taxon>
        <taxon>Actinomycetes</taxon>
        <taxon>Micromonosporales</taxon>
        <taxon>Micromonosporaceae</taxon>
        <taxon>Micromonospora</taxon>
    </lineage>
</organism>
<dbReference type="Pfam" id="PF00975">
    <property type="entry name" value="Thioesterase"/>
    <property type="match status" value="1"/>
</dbReference>
<gene>
    <name evidence="3" type="ORF">PVK37_25680</name>
</gene>
<comment type="similarity">
    <text evidence="1">Belongs to the thioesterase family.</text>
</comment>
<keyword evidence="4" id="KW-1185">Reference proteome</keyword>
<sequence length="242" mass="26136">MRLFCLPHAGGSAGTYRRLLGNRVAGVRVTALEPAGRGTRSHEPPYRTMRDTADDLGDRAADVLAADDQDGYALLGHSLGALLALEVAHRLTRLGRPAPRLLVVSGRNPPHLAPEATDLHRTDLSDEDLFARLVAIGGATARASGPLIYRTFMPVLRADLVLAGSYRAPAGRHPLDCPLLVLYGRGDPLTSVAALRQWRDYTSGPYRFRSLSGGHFFPMERPGDFAAVVEEGCAALPGRRIR</sequence>
<dbReference type="PANTHER" id="PTHR11487">
    <property type="entry name" value="THIOESTERASE"/>
    <property type="match status" value="1"/>
</dbReference>
<dbReference type="RefSeq" id="WP_275030383.1">
    <property type="nucleotide sequence ID" value="NZ_CP118615.1"/>
</dbReference>
<name>A0ABY7ZLF2_9ACTN</name>
<evidence type="ECO:0000259" key="2">
    <source>
        <dbReference type="Pfam" id="PF00975"/>
    </source>
</evidence>
<evidence type="ECO:0000256" key="1">
    <source>
        <dbReference type="ARBA" id="ARBA00007169"/>
    </source>
</evidence>
<dbReference type="InterPro" id="IPR029058">
    <property type="entry name" value="AB_hydrolase_fold"/>
</dbReference>
<dbReference type="Gene3D" id="3.40.50.1820">
    <property type="entry name" value="alpha/beta hydrolase"/>
    <property type="match status" value="1"/>
</dbReference>
<feature type="domain" description="Thioesterase" evidence="2">
    <location>
        <begin position="2"/>
        <end position="224"/>
    </location>
</feature>
<dbReference type="EMBL" id="CP118615">
    <property type="protein sequence ID" value="WDZ83825.1"/>
    <property type="molecule type" value="Genomic_DNA"/>
</dbReference>
<dbReference type="GO" id="GO:0016787">
    <property type="term" value="F:hydrolase activity"/>
    <property type="evidence" value="ECO:0007669"/>
    <property type="project" value="UniProtKB-KW"/>
</dbReference>
<proteinExistence type="inferred from homology"/>
<reference evidence="3 4" key="1">
    <citation type="submission" date="2023-02" db="EMBL/GenBank/DDBJ databases">
        <authorList>
            <person name="Mo P."/>
        </authorList>
    </citation>
    <scope>NUCLEOTIDE SEQUENCE [LARGE SCALE GENOMIC DNA]</scope>
    <source>
        <strain evidence="3 4">HUAS 3</strain>
    </source>
</reference>
<dbReference type="SUPFAM" id="SSF53474">
    <property type="entry name" value="alpha/beta-Hydrolases"/>
    <property type="match status" value="1"/>
</dbReference>
<accession>A0ABY7ZLF2</accession>
<evidence type="ECO:0000313" key="4">
    <source>
        <dbReference type="Proteomes" id="UP001219605"/>
    </source>
</evidence>
<protein>
    <submittedName>
        <fullName evidence="3">Alpha/beta fold hydrolase</fullName>
    </submittedName>
</protein>
<keyword evidence="3" id="KW-0378">Hydrolase</keyword>
<evidence type="ECO:0000313" key="3">
    <source>
        <dbReference type="EMBL" id="WDZ83825.1"/>
    </source>
</evidence>
<dbReference type="Proteomes" id="UP001219605">
    <property type="component" value="Chromosome"/>
</dbReference>
<dbReference type="InterPro" id="IPR001031">
    <property type="entry name" value="Thioesterase"/>
</dbReference>
<dbReference type="PANTHER" id="PTHR11487:SF0">
    <property type="entry name" value="S-ACYL FATTY ACID SYNTHASE THIOESTERASE, MEDIUM CHAIN"/>
    <property type="match status" value="1"/>
</dbReference>
<dbReference type="InterPro" id="IPR012223">
    <property type="entry name" value="TEII"/>
</dbReference>